<keyword evidence="1" id="KW-0479">Metal-binding</keyword>
<dbReference type="InterPro" id="IPR006626">
    <property type="entry name" value="PbH1"/>
</dbReference>
<dbReference type="Pfam" id="PF01753">
    <property type="entry name" value="zf-MYND"/>
    <property type="match status" value="1"/>
</dbReference>
<dbReference type="PANTHER" id="PTHR35205:SF1">
    <property type="entry name" value="ZU5 DOMAIN-CONTAINING PROTEIN"/>
    <property type="match status" value="1"/>
</dbReference>
<comment type="caution">
    <text evidence="7">The sequence shown here is derived from an EMBL/GenBank/DDBJ whole genome shotgun (WGS) entry which is preliminary data.</text>
</comment>
<dbReference type="Gene3D" id="2.160.20.10">
    <property type="entry name" value="Single-stranded right-handed beta-helix, Pectin lyase-like"/>
    <property type="match status" value="1"/>
</dbReference>
<dbReference type="InterPro" id="IPR012334">
    <property type="entry name" value="Pectin_lyas_fold"/>
</dbReference>
<dbReference type="Gene3D" id="3.40.50.300">
    <property type="entry name" value="P-loop containing nucleotide triphosphate hydrolases"/>
    <property type="match status" value="1"/>
</dbReference>
<sequence length="1356" mass="154647">MELLVNVQEQTKILSETLINLAMDADDQAGKVNDSITEIKGQLTRCLKQIEHSHLSSSEISGQISDLKQDTEILYSRTDYLKNEHETMKQTIQTHETDIQFLKDVSKGIHDDNLDIKKRLQEVESRLYHEHSYPDKPFFQIPDRILSFIGRNRELYFLKCKFIEAQTTSQTLAICGLGGIGKTTLAIEYAWLLQEYYPGGVFWLSAANNEEFGNSIGQLAIDADIDGKNLDEITRKSLKWLASIKQKWLLVVDNLDEFVISKTVRNIVTGAWRRRTTGHILITTRREILELTEAIRLDKGCCIDLTVFDENESIHFMRSRTELQQNDALEKLVDELGGLPLALEQAATYIKTCQFSYEDYLKEFKKRRLELIEKRDIAPAADFVPDERLTIKTTWSMNFDLIKRESTENGHGDFTSMVMHMFAFCSPDDLPVQLINKGQQIFSLSEIRSTEIAFILTKFSLFHRKSQDTLRVHRLVQEVIRDQLSADEKKKALQLAVQNINGALKTTQSPFDVLRTDFDVSKAKGALQVWNKLALNASTIQKYLFAFVKGGNNEYINLGTIKLFHEASIFHSINQRQDIAYSLQDQMLQMIMASNLTPQEMLPFTTIKVPLMEQDRRKILNCIAPASLDMRDQSGLVAEVDTLRERGNDAYRKKHYQTAIKLYTEAVRSYQRDEVDDRIFANRSQCYLRIGEHRNALDDADKCIISNPRNWKGHARRSYAIAELVKEKVLPPTMYYSGLASASIASYLCQNFNIEKQTKLYYPILLYNLVNSPSNLEREIQDIMQRQFTTLLLPKGHYKIDQNVLCLVKSLQLVGIEEGVKVEVDKTGLYLARLPRSEIKSPFQFEVPEHLFIHLENIDLIKYGGLVCVNKNVTALFYRCKISNGTSGCRDYPSCVGGEGCVNTSPTPCSASQSIHESNNERRPLGQSESGHPGQPGIVALNGGRVFIDRCEITQCGGGGVLCDGEDSYLEVKNCDITDMIQMGLEVRHGGYMKAENNEITRCNTHGVLVGPSGNCSVRNNMIYGNGREGILCCRESNARILNNIIHHNGLCGVSLDGGSYELISNQIYENWCWGIMAKTRSSCSMINNDIFENKCGGVRIGWNYSATVFIDGNTIRDHCGPALYVLNIICTKYSHLIKEIQEKEAEPRDEVGIYTSPPILTDRNIIRDNDKEFLHPSSMAESITVCFYCHKSAKKLRHCAKCKKGLYCSKACQTRDWEKHKHMCRCWIGSYTVTLDMRNALEIPKSAVRTFHSELSGIMKGPKPDRNRFEEFIVKIQTGKEYFTYNENSTLSLYDRSKDVDIQFKNAYLYHLIMECGQLGKNMLSSKKIFCWAYFEKRGSVLRIRTDTLAPYQLW</sequence>
<dbReference type="GO" id="GO:0008270">
    <property type="term" value="F:zinc ion binding"/>
    <property type="evidence" value="ECO:0007669"/>
    <property type="project" value="UniProtKB-KW"/>
</dbReference>
<dbReference type="InterPro" id="IPR027417">
    <property type="entry name" value="P-loop_NTPase"/>
</dbReference>
<dbReference type="SUPFAM" id="SSF51126">
    <property type="entry name" value="Pectin lyase-like"/>
    <property type="match status" value="1"/>
</dbReference>
<dbReference type="InterPro" id="IPR002893">
    <property type="entry name" value="Znf_MYND"/>
</dbReference>
<dbReference type="EMBL" id="VSWD01000010">
    <property type="protein sequence ID" value="KAK3090122.1"/>
    <property type="molecule type" value="Genomic_DNA"/>
</dbReference>
<reference evidence="7" key="1">
    <citation type="submission" date="2019-08" db="EMBL/GenBank/DDBJ databases">
        <title>The improved chromosome-level genome for the pearl oyster Pinctada fucata martensii using PacBio sequencing and Hi-C.</title>
        <authorList>
            <person name="Zheng Z."/>
        </authorList>
    </citation>
    <scope>NUCLEOTIDE SEQUENCE</scope>
    <source>
        <strain evidence="7">ZZ-2019</strain>
        <tissue evidence="7">Adductor muscle</tissue>
    </source>
</reference>
<keyword evidence="8" id="KW-1185">Reference proteome</keyword>
<dbReference type="Gene3D" id="2.170.270.10">
    <property type="entry name" value="SET domain"/>
    <property type="match status" value="1"/>
</dbReference>
<evidence type="ECO:0000256" key="3">
    <source>
        <dbReference type="ARBA" id="ARBA00022833"/>
    </source>
</evidence>
<evidence type="ECO:0000256" key="5">
    <source>
        <dbReference type="SAM" id="MobiDB-lite"/>
    </source>
</evidence>
<gene>
    <name evidence="7" type="ORF">FSP39_009348</name>
</gene>
<feature type="region of interest" description="Disordered" evidence="5">
    <location>
        <begin position="912"/>
        <end position="934"/>
    </location>
</feature>
<evidence type="ECO:0000313" key="8">
    <source>
        <dbReference type="Proteomes" id="UP001186944"/>
    </source>
</evidence>
<dbReference type="SUPFAM" id="SSF144232">
    <property type="entry name" value="HIT/MYND zinc finger-like"/>
    <property type="match status" value="1"/>
</dbReference>
<dbReference type="Proteomes" id="UP001186944">
    <property type="component" value="Unassembled WGS sequence"/>
</dbReference>
<dbReference type="PANTHER" id="PTHR35205">
    <property type="entry name" value="NB-ARC AND TPR DOMAIN PROTEIN"/>
    <property type="match status" value="1"/>
</dbReference>
<protein>
    <recommendedName>
        <fullName evidence="6">MYND-type domain-containing protein</fullName>
    </recommendedName>
</protein>
<accession>A0AA88XQ19</accession>
<dbReference type="Pfam" id="PF13229">
    <property type="entry name" value="Beta_helix"/>
    <property type="match status" value="1"/>
</dbReference>
<dbReference type="InterPro" id="IPR039448">
    <property type="entry name" value="Beta_helix"/>
</dbReference>
<evidence type="ECO:0000256" key="2">
    <source>
        <dbReference type="ARBA" id="ARBA00022771"/>
    </source>
</evidence>
<dbReference type="PRINTS" id="PR00364">
    <property type="entry name" value="DISEASERSIST"/>
</dbReference>
<dbReference type="SMART" id="SM00710">
    <property type="entry name" value="PbH1"/>
    <property type="match status" value="5"/>
</dbReference>
<keyword evidence="2 4" id="KW-0863">Zinc-finger</keyword>
<evidence type="ECO:0000313" key="7">
    <source>
        <dbReference type="EMBL" id="KAK3090122.1"/>
    </source>
</evidence>
<dbReference type="SUPFAM" id="SSF48452">
    <property type="entry name" value="TPR-like"/>
    <property type="match status" value="1"/>
</dbReference>
<dbReference type="Gene3D" id="1.25.40.10">
    <property type="entry name" value="Tetratricopeptide repeat domain"/>
    <property type="match status" value="1"/>
</dbReference>
<proteinExistence type="predicted"/>
<evidence type="ECO:0000259" key="6">
    <source>
        <dbReference type="PROSITE" id="PS50865"/>
    </source>
</evidence>
<evidence type="ECO:0000256" key="4">
    <source>
        <dbReference type="PROSITE-ProRule" id="PRU00134"/>
    </source>
</evidence>
<evidence type="ECO:0000256" key="1">
    <source>
        <dbReference type="ARBA" id="ARBA00022723"/>
    </source>
</evidence>
<dbReference type="GO" id="GO:0043531">
    <property type="term" value="F:ADP binding"/>
    <property type="evidence" value="ECO:0007669"/>
    <property type="project" value="InterPro"/>
</dbReference>
<dbReference type="SUPFAM" id="SSF52540">
    <property type="entry name" value="P-loop containing nucleoside triphosphate hydrolases"/>
    <property type="match status" value="1"/>
</dbReference>
<name>A0AA88XQ19_PINIB</name>
<organism evidence="7 8">
    <name type="scientific">Pinctada imbricata</name>
    <name type="common">Atlantic pearl-oyster</name>
    <name type="synonym">Pinctada martensii</name>
    <dbReference type="NCBI Taxonomy" id="66713"/>
    <lineage>
        <taxon>Eukaryota</taxon>
        <taxon>Metazoa</taxon>
        <taxon>Spiralia</taxon>
        <taxon>Lophotrochozoa</taxon>
        <taxon>Mollusca</taxon>
        <taxon>Bivalvia</taxon>
        <taxon>Autobranchia</taxon>
        <taxon>Pteriomorphia</taxon>
        <taxon>Pterioida</taxon>
        <taxon>Pterioidea</taxon>
        <taxon>Pteriidae</taxon>
        <taxon>Pinctada</taxon>
    </lineage>
</organism>
<keyword evidence="3" id="KW-0862">Zinc</keyword>
<dbReference type="SMART" id="SM00028">
    <property type="entry name" value="TPR"/>
    <property type="match status" value="2"/>
</dbReference>
<dbReference type="InterPro" id="IPR046341">
    <property type="entry name" value="SET_dom_sf"/>
</dbReference>
<feature type="domain" description="MYND-type" evidence="6">
    <location>
        <begin position="1187"/>
        <end position="1225"/>
    </location>
</feature>
<dbReference type="InterPro" id="IPR011990">
    <property type="entry name" value="TPR-like_helical_dom_sf"/>
</dbReference>
<dbReference type="InterPro" id="IPR011050">
    <property type="entry name" value="Pectin_lyase_fold/virulence"/>
</dbReference>
<dbReference type="Gene3D" id="1.10.220.160">
    <property type="match status" value="1"/>
</dbReference>
<dbReference type="PROSITE" id="PS50865">
    <property type="entry name" value="ZF_MYND_2"/>
    <property type="match status" value="1"/>
</dbReference>
<dbReference type="Gene3D" id="6.10.140.2220">
    <property type="match status" value="1"/>
</dbReference>
<dbReference type="InterPro" id="IPR019734">
    <property type="entry name" value="TPR_rpt"/>
</dbReference>